<evidence type="ECO:0000256" key="1">
    <source>
        <dbReference type="SAM" id="Phobius"/>
    </source>
</evidence>
<keyword evidence="2" id="KW-1185">Reference proteome</keyword>
<keyword evidence="1" id="KW-0472">Membrane</keyword>
<gene>
    <name evidence="3" type="primary">LOC106012057</name>
</gene>
<dbReference type="Proteomes" id="UP000694888">
    <property type="component" value="Unplaced"/>
</dbReference>
<dbReference type="PANTHER" id="PTHR11360">
    <property type="entry name" value="MONOCARBOXYLATE TRANSPORTER"/>
    <property type="match status" value="1"/>
</dbReference>
<dbReference type="GeneID" id="106012057"/>
<dbReference type="RefSeq" id="XP_012939202.1">
    <property type="nucleotide sequence ID" value="XM_013083748.2"/>
</dbReference>
<feature type="transmembrane region" description="Helical" evidence="1">
    <location>
        <begin position="46"/>
        <end position="71"/>
    </location>
</feature>
<feature type="transmembrane region" description="Helical" evidence="1">
    <location>
        <begin position="166"/>
        <end position="185"/>
    </location>
</feature>
<feature type="transmembrane region" description="Helical" evidence="1">
    <location>
        <begin position="102"/>
        <end position="125"/>
    </location>
</feature>
<dbReference type="InterPro" id="IPR036259">
    <property type="entry name" value="MFS_trans_sf"/>
</dbReference>
<dbReference type="Gene3D" id="1.20.1250.20">
    <property type="entry name" value="MFS general substrate transporter like domains"/>
    <property type="match status" value="1"/>
</dbReference>
<feature type="transmembrane region" description="Helical" evidence="1">
    <location>
        <begin position="12"/>
        <end position="34"/>
    </location>
</feature>
<evidence type="ECO:0000313" key="3">
    <source>
        <dbReference type="RefSeq" id="XP_012939202.1"/>
    </source>
</evidence>
<dbReference type="InterPro" id="IPR050327">
    <property type="entry name" value="Proton-linked_MCT"/>
</dbReference>
<feature type="transmembrane region" description="Helical" evidence="1">
    <location>
        <begin position="134"/>
        <end position="154"/>
    </location>
</feature>
<proteinExistence type="predicted"/>
<evidence type="ECO:0000313" key="2">
    <source>
        <dbReference type="Proteomes" id="UP000694888"/>
    </source>
</evidence>
<organism evidence="2 3">
    <name type="scientific">Aplysia californica</name>
    <name type="common">California sea hare</name>
    <dbReference type="NCBI Taxonomy" id="6500"/>
    <lineage>
        <taxon>Eukaryota</taxon>
        <taxon>Metazoa</taxon>
        <taxon>Spiralia</taxon>
        <taxon>Lophotrochozoa</taxon>
        <taxon>Mollusca</taxon>
        <taxon>Gastropoda</taxon>
        <taxon>Heterobranchia</taxon>
        <taxon>Euthyneura</taxon>
        <taxon>Tectipleura</taxon>
        <taxon>Aplysiida</taxon>
        <taxon>Aplysioidea</taxon>
        <taxon>Aplysiidae</taxon>
        <taxon>Aplysia</taxon>
    </lineage>
</organism>
<dbReference type="PANTHER" id="PTHR11360:SF284">
    <property type="entry name" value="EG:103B4.3 PROTEIN-RELATED"/>
    <property type="match status" value="1"/>
</dbReference>
<sequence>MTRREESKEKWLVLAMSCLNFLVNGAVCYHVGVLNVAVQSTYGSDVIWTSWLMAVYSSMFALAGPVASVVINVSSCRACVFLSGLLALAGWSLSSLVVDVRWLFLTLTMAGVGQSLSVTGGTVVLPSHFPQQTAIANGIFLACGGLASFLHPPLAQALVDTFGLRGAFLILGGLTSHSCLAALFLRPSQDVQERQRKEQLSSSSYCSNETLRSSRQNNVLSFMKFHAGAYIFAVGFGIYAGGMYLLTSALSALTSCVGKSDISDTPITDHTLILTEASEPLHDAVDFGLESEPNSAPDEKCLK</sequence>
<accession>A0ABM1A1Z9</accession>
<name>A0ABM1A1Z9_APLCA</name>
<feature type="transmembrane region" description="Helical" evidence="1">
    <location>
        <begin position="78"/>
        <end position="96"/>
    </location>
</feature>
<protein>
    <submittedName>
        <fullName evidence="3">Monocarboxylate transporter 3-like</fullName>
    </submittedName>
</protein>
<feature type="transmembrane region" description="Helical" evidence="1">
    <location>
        <begin position="225"/>
        <end position="246"/>
    </location>
</feature>
<dbReference type="SUPFAM" id="SSF103473">
    <property type="entry name" value="MFS general substrate transporter"/>
    <property type="match status" value="1"/>
</dbReference>
<reference evidence="3" key="1">
    <citation type="submission" date="2025-08" db="UniProtKB">
        <authorList>
            <consortium name="RefSeq"/>
        </authorList>
    </citation>
    <scope>IDENTIFICATION</scope>
</reference>
<keyword evidence="1" id="KW-1133">Transmembrane helix</keyword>
<dbReference type="Pfam" id="PF07690">
    <property type="entry name" value="MFS_1"/>
    <property type="match status" value="1"/>
</dbReference>
<dbReference type="InterPro" id="IPR011701">
    <property type="entry name" value="MFS"/>
</dbReference>
<keyword evidence="1" id="KW-0812">Transmembrane</keyword>